<dbReference type="AlphaFoldDB" id="A0A6P2CXL1"/>
<accession>A0A6P2CXL1</accession>
<feature type="region of interest" description="Disordered" evidence="1">
    <location>
        <begin position="160"/>
        <end position="186"/>
    </location>
</feature>
<protein>
    <submittedName>
        <fullName evidence="2">Phage replication protein O</fullName>
    </submittedName>
</protein>
<keyword evidence="3" id="KW-1185">Reference proteome</keyword>
<feature type="compositionally biased region" description="Basic residues" evidence="1">
    <location>
        <begin position="175"/>
        <end position="184"/>
    </location>
</feature>
<evidence type="ECO:0000313" key="3">
    <source>
        <dbReference type="Proteomes" id="UP000464178"/>
    </source>
</evidence>
<feature type="region of interest" description="Disordered" evidence="1">
    <location>
        <begin position="267"/>
        <end position="289"/>
    </location>
</feature>
<organism evidence="2 3">
    <name type="scientific">Gemmata massiliana</name>
    <dbReference type="NCBI Taxonomy" id="1210884"/>
    <lineage>
        <taxon>Bacteria</taxon>
        <taxon>Pseudomonadati</taxon>
        <taxon>Planctomycetota</taxon>
        <taxon>Planctomycetia</taxon>
        <taxon>Gemmatales</taxon>
        <taxon>Gemmataceae</taxon>
        <taxon>Gemmata</taxon>
    </lineage>
</organism>
<sequence length="289" mass="31754">MIAYPQRPSHFAHKYCRLLFKQCVANEIGPEGCWLLTVIAHTEDARHYKGAVTFFNLQLAPLVGLGSADALDRVRKRCVAAGWLHYEPGAKGVAGRYWVTVPDQCADLGDGPTDENGSDYEEVIPADTAAKMRTNPRSKCGTIREESAEHSSLSLAPSLFADVPPAAPAPEQKPKKPAKEKKPRPCNPLFDALVEVTGSDPVVNGRYVGRVASLLASASPPYTPGEVHDFARDWRLLLPWAKQSEHPRLTLGIIEKHLPQLRAVKPLSRPSQQFSPPPDFDTQPMELTP</sequence>
<dbReference type="RefSeq" id="WP_162666794.1">
    <property type="nucleotide sequence ID" value="NZ_LR593886.1"/>
</dbReference>
<evidence type="ECO:0000256" key="1">
    <source>
        <dbReference type="SAM" id="MobiDB-lite"/>
    </source>
</evidence>
<name>A0A6P2CXL1_9BACT</name>
<dbReference type="Proteomes" id="UP000464178">
    <property type="component" value="Chromosome"/>
</dbReference>
<gene>
    <name evidence="2" type="ORF">SOIL9_58620</name>
</gene>
<evidence type="ECO:0000313" key="2">
    <source>
        <dbReference type="EMBL" id="VTR91852.1"/>
    </source>
</evidence>
<dbReference type="KEGG" id="gms:SOIL9_58620"/>
<dbReference type="EMBL" id="LR593886">
    <property type="protein sequence ID" value="VTR91852.1"/>
    <property type="molecule type" value="Genomic_DNA"/>
</dbReference>
<reference evidence="2 3" key="1">
    <citation type="submission" date="2019-05" db="EMBL/GenBank/DDBJ databases">
        <authorList>
            <consortium name="Science for Life Laboratories"/>
        </authorList>
    </citation>
    <scope>NUCLEOTIDE SEQUENCE [LARGE SCALE GENOMIC DNA]</scope>
    <source>
        <strain evidence="2">Soil9</strain>
    </source>
</reference>
<proteinExistence type="predicted"/>